<dbReference type="InterPro" id="IPR037171">
    <property type="entry name" value="NagB/RpiA_transferase-like"/>
</dbReference>
<evidence type="ECO:0000313" key="4">
    <source>
        <dbReference type="EMBL" id="MCU9614887.1"/>
    </source>
</evidence>
<feature type="domain" description="Acetyl-CoA hydrolase/transferase N-terminal" evidence="2">
    <location>
        <begin position="9"/>
        <end position="168"/>
    </location>
</feature>
<keyword evidence="4" id="KW-0378">Hydrolase</keyword>
<proteinExistence type="inferred from homology"/>
<dbReference type="GO" id="GO:0003986">
    <property type="term" value="F:acetyl-CoA hydrolase activity"/>
    <property type="evidence" value="ECO:0007669"/>
    <property type="project" value="TreeGrafter"/>
</dbReference>
<accession>A0AAE3IUW0</accession>
<protein>
    <submittedName>
        <fullName evidence="4">Acetyl-CoA hydrolase</fullName>
    </submittedName>
</protein>
<comment type="caution">
    <text evidence="4">The sequence shown here is derived from an EMBL/GenBank/DDBJ whole genome shotgun (WGS) entry which is preliminary data.</text>
</comment>
<organism evidence="4 5">
    <name type="scientific">Perspicuibacillus lycopersici</name>
    <dbReference type="NCBI Taxonomy" id="1325689"/>
    <lineage>
        <taxon>Bacteria</taxon>
        <taxon>Bacillati</taxon>
        <taxon>Bacillota</taxon>
        <taxon>Bacilli</taxon>
        <taxon>Bacillales</taxon>
        <taxon>Bacillaceae</taxon>
        <taxon>Perspicuibacillus</taxon>
    </lineage>
</organism>
<dbReference type="InterPro" id="IPR026888">
    <property type="entry name" value="AcetylCoA_hyd_C"/>
</dbReference>
<evidence type="ECO:0000256" key="1">
    <source>
        <dbReference type="ARBA" id="ARBA00009632"/>
    </source>
</evidence>
<dbReference type="AlphaFoldDB" id="A0AAE3IUW0"/>
<dbReference type="Gene3D" id="3.40.1080.20">
    <property type="entry name" value="Acetyl-CoA hydrolase/transferase C-terminal domain"/>
    <property type="match status" value="1"/>
</dbReference>
<feature type="domain" description="Acetyl-CoA hydrolase/transferase C-terminal" evidence="3">
    <location>
        <begin position="327"/>
        <end position="460"/>
    </location>
</feature>
<sequence length="502" mass="55661">MKNKIENLQLRSKIANVEEAALLIKDGMTVAMGGYTSSGYPKVIANELAKRKMNGETFKVNLITGSNIGPIDTLFAKLDLVNRRVPMIESKDMAMLINKGKVNYIEQQMNKMPQLLHSNSFGKIDVAIIEALKITKEGNIVPTSSVGMIQHFVNLAESVIIEINVSQPEELEGMHDIYNVGFYPNRNPIPITSINERIGEPFIRVNPDKVQFIVKSEILDTTSKIAEPDDTSNLISSHLFNFLELETSKNKNKYLPPIQTGFGNLASAIVRSFEKSSFKDIEFFCGILQESNMELITKGKVKAASTGSIHMTPKVIDMLKQNKQIIKETVVLRNNDVTNNSEVINRFGLISLISGIEVDIYGNVNSSHIGGTRVVNGLGGGANFAQNAGLSIMLLPSETKDGDISTIVPMVTHHDIGEHDIDVVITENGVADLRGKSDVEKAYSIINNCANTYKEQLLDYFKRAVTKVGGHHPQLLSEVFSWHQRLKETGSMKQNQIFNNHY</sequence>
<dbReference type="SUPFAM" id="SSF100950">
    <property type="entry name" value="NagB/RpiA/CoA transferase-like"/>
    <property type="match status" value="2"/>
</dbReference>
<comment type="similarity">
    <text evidence="1">Belongs to the acetyl-CoA hydrolase/transferase family.</text>
</comment>
<dbReference type="PANTHER" id="PTHR43609:SF1">
    <property type="entry name" value="ACETYL-COA HYDROLASE"/>
    <property type="match status" value="1"/>
</dbReference>
<dbReference type="Pfam" id="PF02550">
    <property type="entry name" value="AcetylCoA_hydro"/>
    <property type="match status" value="1"/>
</dbReference>
<evidence type="ECO:0000259" key="2">
    <source>
        <dbReference type="Pfam" id="PF02550"/>
    </source>
</evidence>
<dbReference type="PANTHER" id="PTHR43609">
    <property type="entry name" value="ACETYL-COA HYDROLASE"/>
    <property type="match status" value="1"/>
</dbReference>
<reference evidence="4" key="1">
    <citation type="submission" date="2022-10" db="EMBL/GenBank/DDBJ databases">
        <title>Description of Fervidibacillus gen. nov. in the family Fervidibacillaceae fam. nov. with two species, Fervidibacillus albus sp. nov., and Fervidibacillus halotolerans sp. nov., isolated from tidal flat sediments.</title>
        <authorList>
            <person name="Kwon K.K."/>
            <person name="Yang S.-H."/>
        </authorList>
    </citation>
    <scope>NUCLEOTIDE SEQUENCE</scope>
    <source>
        <strain evidence="4">JCM 19140</strain>
    </source>
</reference>
<dbReference type="Gene3D" id="3.40.1080.10">
    <property type="entry name" value="Glutaconate Coenzyme A-transferase"/>
    <property type="match status" value="1"/>
</dbReference>
<keyword evidence="5" id="KW-1185">Reference proteome</keyword>
<gene>
    <name evidence="4" type="ORF">OEV98_15185</name>
</gene>
<dbReference type="EMBL" id="JAOUSF010000005">
    <property type="protein sequence ID" value="MCU9614887.1"/>
    <property type="molecule type" value="Genomic_DNA"/>
</dbReference>
<dbReference type="InterPro" id="IPR046433">
    <property type="entry name" value="ActCoA_hydro"/>
</dbReference>
<dbReference type="Proteomes" id="UP001209318">
    <property type="component" value="Unassembled WGS sequence"/>
</dbReference>
<evidence type="ECO:0000259" key="3">
    <source>
        <dbReference type="Pfam" id="PF13336"/>
    </source>
</evidence>
<dbReference type="InterPro" id="IPR003702">
    <property type="entry name" value="ActCoA_hydro_N"/>
</dbReference>
<evidence type="ECO:0000313" key="5">
    <source>
        <dbReference type="Proteomes" id="UP001209318"/>
    </source>
</evidence>
<dbReference type="GO" id="GO:0008775">
    <property type="term" value="F:acetate CoA-transferase activity"/>
    <property type="evidence" value="ECO:0007669"/>
    <property type="project" value="InterPro"/>
</dbReference>
<dbReference type="GO" id="GO:0006083">
    <property type="term" value="P:acetate metabolic process"/>
    <property type="evidence" value="ECO:0007669"/>
    <property type="project" value="InterPro"/>
</dbReference>
<dbReference type="RefSeq" id="WP_263074208.1">
    <property type="nucleotide sequence ID" value="NZ_JAOUSF010000005.1"/>
</dbReference>
<dbReference type="InterPro" id="IPR038460">
    <property type="entry name" value="AcetylCoA_hyd_C_sf"/>
</dbReference>
<name>A0AAE3IUW0_9BACI</name>
<dbReference type="Pfam" id="PF13336">
    <property type="entry name" value="AcetylCoA_hyd_C"/>
    <property type="match status" value="1"/>
</dbReference>